<dbReference type="InterPro" id="IPR053213">
    <property type="entry name" value="RLP29"/>
</dbReference>
<dbReference type="EMBL" id="HBGV01007134">
    <property type="protein sequence ID" value="CAD9484491.1"/>
    <property type="molecule type" value="Transcribed_RNA"/>
</dbReference>
<reference evidence="2" key="1">
    <citation type="submission" date="2021-01" db="EMBL/GenBank/DDBJ databases">
        <authorList>
            <person name="Corre E."/>
            <person name="Pelletier E."/>
            <person name="Niang G."/>
            <person name="Scheremetjew M."/>
            <person name="Finn R."/>
            <person name="Kale V."/>
            <person name="Holt S."/>
            <person name="Cochrane G."/>
            <person name="Meng A."/>
            <person name="Brown T."/>
            <person name="Cohen L."/>
        </authorList>
    </citation>
    <scope>NUCLEOTIDE SEQUENCE</scope>
    <source>
        <strain evidence="2">CCMP826</strain>
    </source>
</reference>
<organism evidence="2">
    <name type="scientific">Helicotheca tamesis</name>
    <dbReference type="NCBI Taxonomy" id="374047"/>
    <lineage>
        <taxon>Eukaryota</taxon>
        <taxon>Sar</taxon>
        <taxon>Stramenopiles</taxon>
        <taxon>Ochrophyta</taxon>
        <taxon>Bacillariophyta</taxon>
        <taxon>Mediophyceae</taxon>
        <taxon>Lithodesmiophycidae</taxon>
        <taxon>Lithodesmiales</taxon>
        <taxon>Lithodesmiaceae</taxon>
        <taxon>Helicotheca</taxon>
    </lineage>
</organism>
<dbReference type="PANTHER" id="PTHR48009">
    <property type="entry name" value="LEUCINE-RICH REPEAT (LRR) FAMILY PROTEIN"/>
    <property type="match status" value="1"/>
</dbReference>
<dbReference type="Gene3D" id="3.80.10.10">
    <property type="entry name" value="Ribonuclease Inhibitor"/>
    <property type="match status" value="1"/>
</dbReference>
<dbReference type="SUPFAM" id="SSF52058">
    <property type="entry name" value="L domain-like"/>
    <property type="match status" value="1"/>
</dbReference>
<dbReference type="PANTHER" id="PTHR48009:SF7">
    <property type="entry name" value="LEUCINE-RICH REPEAT (LRR) FAMILY PROTEIN"/>
    <property type="match status" value="1"/>
</dbReference>
<dbReference type="InterPro" id="IPR001611">
    <property type="entry name" value="Leu-rich_rpt"/>
</dbReference>
<name>A0A7S2MHX1_9STRA</name>
<dbReference type="InterPro" id="IPR032675">
    <property type="entry name" value="LRR_dom_sf"/>
</dbReference>
<evidence type="ECO:0000256" key="1">
    <source>
        <dbReference type="ARBA" id="ARBA00022737"/>
    </source>
</evidence>
<keyword evidence="1" id="KW-0677">Repeat</keyword>
<protein>
    <submittedName>
        <fullName evidence="2">Uncharacterized protein</fullName>
    </submittedName>
</protein>
<sequence>MNGTLPDELYGTTSLRVLNLASNEFGGEISTKIGDLEDLTDLELQYNKFEGAIPSTLASLDEIKRVDLSFNLFTGSMPSEVCDLRGDSFLFVDLVSDCGGSPAQVSCDCCSTCEPGYT</sequence>
<proteinExistence type="predicted"/>
<evidence type="ECO:0000313" key="2">
    <source>
        <dbReference type="EMBL" id="CAD9484491.1"/>
    </source>
</evidence>
<accession>A0A7S2MHX1</accession>
<gene>
    <name evidence="2" type="ORF">HTAM1171_LOCUS4350</name>
</gene>
<dbReference type="AlphaFoldDB" id="A0A7S2MHX1"/>
<dbReference type="FunFam" id="3.80.10.10:FF:000383">
    <property type="entry name" value="Leucine-rich repeat receptor protein kinase EMS1"/>
    <property type="match status" value="1"/>
</dbReference>
<dbReference type="Pfam" id="PF00560">
    <property type="entry name" value="LRR_1"/>
    <property type="match status" value="3"/>
</dbReference>